<dbReference type="PANTHER" id="PTHR24346:SF30">
    <property type="entry name" value="MATERNAL EMBRYONIC LEUCINE ZIPPER KINASE"/>
    <property type="match status" value="1"/>
</dbReference>
<evidence type="ECO:0000259" key="3">
    <source>
        <dbReference type="PROSITE" id="PS50011"/>
    </source>
</evidence>
<name>A0A0J8VC68_9GAMM</name>
<dbReference type="SUPFAM" id="SSF56112">
    <property type="entry name" value="Protein kinase-like (PK-like)"/>
    <property type="match status" value="1"/>
</dbReference>
<dbReference type="EMBL" id="PYLZ01000008">
    <property type="protein sequence ID" value="PSW23595.1"/>
    <property type="molecule type" value="Genomic_DNA"/>
</dbReference>
<proteinExistence type="predicted"/>
<keyword evidence="2" id="KW-0067">ATP-binding</keyword>
<organism evidence="4 5">
    <name type="scientific">Photobacterium swingsii</name>
    <dbReference type="NCBI Taxonomy" id="680026"/>
    <lineage>
        <taxon>Bacteria</taxon>
        <taxon>Pseudomonadati</taxon>
        <taxon>Pseudomonadota</taxon>
        <taxon>Gammaproteobacteria</taxon>
        <taxon>Vibrionales</taxon>
        <taxon>Vibrionaceae</taxon>
        <taxon>Photobacterium</taxon>
    </lineage>
</organism>
<dbReference type="InterPro" id="IPR011009">
    <property type="entry name" value="Kinase-like_dom_sf"/>
</dbReference>
<dbReference type="OrthoDB" id="9801841at2"/>
<dbReference type="CDD" id="cd00180">
    <property type="entry name" value="PKc"/>
    <property type="match status" value="1"/>
</dbReference>
<keyword evidence="5" id="KW-1185">Reference proteome</keyword>
<comment type="caution">
    <text evidence="4">The sequence shown here is derived from an EMBL/GenBank/DDBJ whole genome shotgun (WGS) entry which is preliminary data.</text>
</comment>
<dbReference type="Proteomes" id="UP000240481">
    <property type="component" value="Unassembled WGS sequence"/>
</dbReference>
<evidence type="ECO:0000256" key="1">
    <source>
        <dbReference type="ARBA" id="ARBA00022741"/>
    </source>
</evidence>
<reference evidence="4 5" key="1">
    <citation type="submission" date="2018-01" db="EMBL/GenBank/DDBJ databases">
        <title>Whole genome sequencing of Histamine producing bacteria.</title>
        <authorList>
            <person name="Butler K."/>
        </authorList>
    </citation>
    <scope>NUCLEOTIDE SEQUENCE [LARGE SCALE GENOMIC DNA]</scope>
    <source>
        <strain evidence="4 5">DSM 24669</strain>
    </source>
</reference>
<evidence type="ECO:0000313" key="4">
    <source>
        <dbReference type="EMBL" id="PSW23595.1"/>
    </source>
</evidence>
<dbReference type="Gene3D" id="1.10.510.10">
    <property type="entry name" value="Transferase(Phosphotransferase) domain 1"/>
    <property type="match status" value="1"/>
</dbReference>
<dbReference type="GO" id="GO:0005737">
    <property type="term" value="C:cytoplasm"/>
    <property type="evidence" value="ECO:0007669"/>
    <property type="project" value="TreeGrafter"/>
</dbReference>
<dbReference type="GO" id="GO:0005524">
    <property type="term" value="F:ATP binding"/>
    <property type="evidence" value="ECO:0007669"/>
    <property type="project" value="UniProtKB-KW"/>
</dbReference>
<keyword evidence="4" id="KW-0418">Kinase</keyword>
<dbReference type="AlphaFoldDB" id="A0A0J8VC68"/>
<accession>A0A0J8VC68</accession>
<sequence>MKVAFQDSHSYSARVMRPLTERFELIKTLSNKVWLAHDRQADFKPVVIKQGDGDQLEREWCCLNQCRSHYFRQPVEWLEDEQLLILEYIEGDSLLSLEQDQATLFLSLMPQIVRAIRCIHQQGWVHGDIKPSNVLLDKECQTITIIDFGAALPMNTVVNTQSSIQLTLGFCTQSRTYGHHRVSEKDDWYSLQQWLLQLKSVGLPIKDVKQVDKWLAWLHTMI</sequence>
<keyword evidence="4" id="KW-0808">Transferase</keyword>
<evidence type="ECO:0000313" key="5">
    <source>
        <dbReference type="Proteomes" id="UP000240481"/>
    </source>
</evidence>
<dbReference type="InterPro" id="IPR000719">
    <property type="entry name" value="Prot_kinase_dom"/>
</dbReference>
<dbReference type="PANTHER" id="PTHR24346">
    <property type="entry name" value="MAP/MICROTUBULE AFFINITY-REGULATING KINASE"/>
    <property type="match status" value="1"/>
</dbReference>
<dbReference type="SMART" id="SM00220">
    <property type="entry name" value="S_TKc"/>
    <property type="match status" value="1"/>
</dbReference>
<dbReference type="PROSITE" id="PS50011">
    <property type="entry name" value="PROTEIN_KINASE_DOM"/>
    <property type="match status" value="1"/>
</dbReference>
<keyword evidence="1" id="KW-0547">Nucleotide-binding</keyword>
<gene>
    <name evidence="4" type="ORF">C9I94_15875</name>
</gene>
<feature type="domain" description="Protein kinase" evidence="3">
    <location>
        <begin position="1"/>
        <end position="222"/>
    </location>
</feature>
<evidence type="ECO:0000256" key="2">
    <source>
        <dbReference type="ARBA" id="ARBA00022840"/>
    </source>
</evidence>
<protein>
    <submittedName>
        <fullName evidence="4">Protein kinase family protein</fullName>
    </submittedName>
</protein>
<dbReference type="STRING" id="680026.AB733_08925"/>
<dbReference type="Pfam" id="PF00069">
    <property type="entry name" value="Pkinase"/>
    <property type="match status" value="1"/>
</dbReference>
<dbReference type="RefSeq" id="WP_048898439.1">
    <property type="nucleotide sequence ID" value="NZ_AP024852.1"/>
</dbReference>
<dbReference type="GO" id="GO:0004674">
    <property type="term" value="F:protein serine/threonine kinase activity"/>
    <property type="evidence" value="ECO:0007669"/>
    <property type="project" value="TreeGrafter"/>
</dbReference>
<dbReference type="GO" id="GO:0035556">
    <property type="term" value="P:intracellular signal transduction"/>
    <property type="evidence" value="ECO:0007669"/>
    <property type="project" value="TreeGrafter"/>
</dbReference>